<organism evidence="2 3">
    <name type="scientific">Gigaspora margarita</name>
    <dbReference type="NCBI Taxonomy" id="4874"/>
    <lineage>
        <taxon>Eukaryota</taxon>
        <taxon>Fungi</taxon>
        <taxon>Fungi incertae sedis</taxon>
        <taxon>Mucoromycota</taxon>
        <taxon>Glomeromycotina</taxon>
        <taxon>Glomeromycetes</taxon>
        <taxon>Diversisporales</taxon>
        <taxon>Gigasporaceae</taxon>
        <taxon>Gigaspora</taxon>
    </lineage>
</organism>
<proteinExistence type="predicted"/>
<dbReference type="Proteomes" id="UP000789901">
    <property type="component" value="Unassembled WGS sequence"/>
</dbReference>
<feature type="region of interest" description="Disordered" evidence="1">
    <location>
        <begin position="30"/>
        <end position="49"/>
    </location>
</feature>
<evidence type="ECO:0000313" key="2">
    <source>
        <dbReference type="EMBL" id="CAG8837964.1"/>
    </source>
</evidence>
<evidence type="ECO:0000256" key="1">
    <source>
        <dbReference type="SAM" id="MobiDB-lite"/>
    </source>
</evidence>
<protein>
    <submittedName>
        <fullName evidence="2">8242_t:CDS:1</fullName>
    </submittedName>
</protein>
<reference evidence="2 3" key="1">
    <citation type="submission" date="2021-06" db="EMBL/GenBank/DDBJ databases">
        <authorList>
            <person name="Kallberg Y."/>
            <person name="Tangrot J."/>
            <person name="Rosling A."/>
        </authorList>
    </citation>
    <scope>NUCLEOTIDE SEQUENCE [LARGE SCALE GENOMIC DNA]</scope>
    <source>
        <strain evidence="2 3">120-4 pot B 10/14</strain>
    </source>
</reference>
<comment type="caution">
    <text evidence="2">The sequence shown here is derived from an EMBL/GenBank/DDBJ whole genome shotgun (WGS) entry which is preliminary data.</text>
</comment>
<feature type="non-terminal residue" evidence="2">
    <location>
        <position position="1"/>
    </location>
</feature>
<keyword evidence="3" id="KW-1185">Reference proteome</keyword>
<name>A0ABN7WQQ6_GIGMA</name>
<evidence type="ECO:0000313" key="3">
    <source>
        <dbReference type="Proteomes" id="UP000789901"/>
    </source>
</evidence>
<feature type="non-terminal residue" evidence="2">
    <location>
        <position position="49"/>
    </location>
</feature>
<sequence>HSQYLQSAEQSGIGKTDKFRHRVPVLCDAGNADGIRPPKSIKASNNINK</sequence>
<gene>
    <name evidence="2" type="ORF">GMARGA_LOCUS33747</name>
</gene>
<accession>A0ABN7WQQ6</accession>
<dbReference type="EMBL" id="CAJVQB010056992">
    <property type="protein sequence ID" value="CAG8837964.1"/>
    <property type="molecule type" value="Genomic_DNA"/>
</dbReference>